<evidence type="ECO:0000313" key="6">
    <source>
        <dbReference type="EMBL" id="OGN18883.1"/>
    </source>
</evidence>
<dbReference type="InterPro" id="IPR011701">
    <property type="entry name" value="MFS"/>
</dbReference>
<dbReference type="STRING" id="1802689.A3F25_00125"/>
<keyword evidence="3 4" id="KW-0472">Membrane</keyword>
<dbReference type="InterPro" id="IPR036259">
    <property type="entry name" value="MFS_trans_sf"/>
</dbReference>
<dbReference type="Gene3D" id="1.20.1250.20">
    <property type="entry name" value="MFS general substrate transporter like domains"/>
    <property type="match status" value="1"/>
</dbReference>
<evidence type="ECO:0000256" key="3">
    <source>
        <dbReference type="ARBA" id="ARBA00023136"/>
    </source>
</evidence>
<feature type="transmembrane region" description="Helical" evidence="4">
    <location>
        <begin position="12"/>
        <end position="32"/>
    </location>
</feature>
<keyword evidence="1 4" id="KW-0812">Transmembrane</keyword>
<reference evidence="6 7" key="1">
    <citation type="journal article" date="2016" name="Nat. Commun.">
        <title>Thousands of microbial genomes shed light on interconnected biogeochemical processes in an aquifer system.</title>
        <authorList>
            <person name="Anantharaman K."/>
            <person name="Brown C.T."/>
            <person name="Hug L.A."/>
            <person name="Sharon I."/>
            <person name="Castelle C.J."/>
            <person name="Probst A.J."/>
            <person name="Thomas B.C."/>
            <person name="Singh A."/>
            <person name="Wilkins M.J."/>
            <person name="Karaoz U."/>
            <person name="Brodie E.L."/>
            <person name="Williams K.H."/>
            <person name="Hubbard S.S."/>
            <person name="Banfield J.F."/>
        </authorList>
    </citation>
    <scope>NUCLEOTIDE SEQUENCE [LARGE SCALE GENOMIC DNA]</scope>
</reference>
<dbReference type="GO" id="GO:0022857">
    <property type="term" value="F:transmembrane transporter activity"/>
    <property type="evidence" value="ECO:0007669"/>
    <property type="project" value="InterPro"/>
</dbReference>
<evidence type="ECO:0000256" key="1">
    <source>
        <dbReference type="ARBA" id="ARBA00022692"/>
    </source>
</evidence>
<keyword evidence="2 4" id="KW-1133">Transmembrane helix</keyword>
<evidence type="ECO:0000313" key="7">
    <source>
        <dbReference type="Proteomes" id="UP000177478"/>
    </source>
</evidence>
<dbReference type="Pfam" id="PF07690">
    <property type="entry name" value="MFS_1"/>
    <property type="match status" value="1"/>
</dbReference>
<feature type="transmembrane region" description="Helical" evidence="4">
    <location>
        <begin position="101"/>
        <end position="124"/>
    </location>
</feature>
<dbReference type="AlphaFoldDB" id="A0A1F8G0J6"/>
<accession>A0A1F8G0J6</accession>
<dbReference type="PANTHER" id="PTHR23526:SF2">
    <property type="entry name" value="MAJOR FACILITATOR SUPERFAMILY (MFS) PROFILE DOMAIN-CONTAINING PROTEIN"/>
    <property type="match status" value="1"/>
</dbReference>
<gene>
    <name evidence="6" type="ORF">A3F25_00125</name>
</gene>
<feature type="transmembrane region" description="Helical" evidence="4">
    <location>
        <begin position="136"/>
        <end position="155"/>
    </location>
</feature>
<evidence type="ECO:0000256" key="2">
    <source>
        <dbReference type="ARBA" id="ARBA00022989"/>
    </source>
</evidence>
<evidence type="ECO:0000259" key="5">
    <source>
        <dbReference type="PROSITE" id="PS50850"/>
    </source>
</evidence>
<sequence>MVNRVIRFLVGYHFAWYFAFGLISPIFAVFILKTIPGSTLQVVGLSATAYWVARTLSTVPLSKFMDKTDGERDEFYFLLFGSIIISSVPLLYLLVHSARQLYLVEFIHGLANSMAVPAWRILFIDHLDKGKTGYEWSFEDIAVGLAIALSAYLGAVLAEHYGFNILFIGISILNFTGVFFLLPLYRDSETLAEIKRIGKWPFIKARRAVSGLTPVAKKDPLHK</sequence>
<dbReference type="PANTHER" id="PTHR23526">
    <property type="entry name" value="INTEGRAL MEMBRANE TRANSPORT PROTEIN-RELATED"/>
    <property type="match status" value="1"/>
</dbReference>
<dbReference type="EMBL" id="MGKD01000027">
    <property type="protein sequence ID" value="OGN18883.1"/>
    <property type="molecule type" value="Genomic_DNA"/>
</dbReference>
<organism evidence="6 7">
    <name type="scientific">Candidatus Yanofskybacteria bacterium RIFCSPHIGHO2_12_FULL_45_19b</name>
    <dbReference type="NCBI Taxonomy" id="1802689"/>
    <lineage>
        <taxon>Bacteria</taxon>
        <taxon>Candidatus Yanofskyibacteriota</taxon>
    </lineage>
</organism>
<feature type="transmembrane region" description="Helical" evidence="4">
    <location>
        <begin position="161"/>
        <end position="185"/>
    </location>
</feature>
<dbReference type="PROSITE" id="PS50850">
    <property type="entry name" value="MFS"/>
    <property type="match status" value="1"/>
</dbReference>
<dbReference type="InterPro" id="IPR052528">
    <property type="entry name" value="Sugar_transport-like"/>
</dbReference>
<dbReference type="Proteomes" id="UP000177478">
    <property type="component" value="Unassembled WGS sequence"/>
</dbReference>
<feature type="transmembrane region" description="Helical" evidence="4">
    <location>
        <begin position="75"/>
        <end position="95"/>
    </location>
</feature>
<protein>
    <recommendedName>
        <fullName evidence="5">Major facilitator superfamily (MFS) profile domain-containing protein</fullName>
    </recommendedName>
</protein>
<evidence type="ECO:0000256" key="4">
    <source>
        <dbReference type="SAM" id="Phobius"/>
    </source>
</evidence>
<dbReference type="SUPFAM" id="SSF103473">
    <property type="entry name" value="MFS general substrate transporter"/>
    <property type="match status" value="1"/>
</dbReference>
<proteinExistence type="predicted"/>
<name>A0A1F8G0J6_9BACT</name>
<feature type="domain" description="Major facilitator superfamily (MFS) profile" evidence="5">
    <location>
        <begin position="1"/>
        <end position="223"/>
    </location>
</feature>
<comment type="caution">
    <text evidence="6">The sequence shown here is derived from an EMBL/GenBank/DDBJ whole genome shotgun (WGS) entry which is preliminary data.</text>
</comment>
<dbReference type="InterPro" id="IPR020846">
    <property type="entry name" value="MFS_dom"/>
</dbReference>